<evidence type="ECO:0000313" key="6">
    <source>
        <dbReference type="Proteomes" id="UP000002027"/>
    </source>
</evidence>
<keyword evidence="6" id="KW-1185">Reference proteome</keyword>
<dbReference type="SFLD" id="SFLDG01129">
    <property type="entry name" value="C1.5:_HAD__Beta-PGM__Phosphata"/>
    <property type="match status" value="1"/>
</dbReference>
<gene>
    <name evidence="5" type="ordered locus">Sthe_0626</name>
</gene>
<name>D1C1E6_SPHTD</name>
<dbReference type="EMBL" id="CP001823">
    <property type="protein sequence ID" value="ACZ38063.1"/>
    <property type="molecule type" value="Genomic_DNA"/>
</dbReference>
<dbReference type="PANTHER" id="PTHR43434:SF1">
    <property type="entry name" value="PHOSPHOGLYCOLATE PHOSPHATASE"/>
    <property type="match status" value="1"/>
</dbReference>
<comment type="similarity">
    <text evidence="3">Belongs to the HAD-like hydrolase superfamily. CbbY/CbbZ/Gph/YieH family.</text>
</comment>
<evidence type="ECO:0000256" key="2">
    <source>
        <dbReference type="ARBA" id="ARBA00004818"/>
    </source>
</evidence>
<dbReference type="SFLD" id="SFLDS00003">
    <property type="entry name" value="Haloacid_Dehalogenase"/>
    <property type="match status" value="1"/>
</dbReference>
<keyword evidence="5" id="KW-0378">Hydrolase</keyword>
<dbReference type="GO" id="GO:0006281">
    <property type="term" value="P:DNA repair"/>
    <property type="evidence" value="ECO:0007669"/>
    <property type="project" value="TreeGrafter"/>
</dbReference>
<dbReference type="EC" id="3.1.3.18" evidence="4"/>
<dbReference type="GO" id="GO:0008967">
    <property type="term" value="F:phosphoglycolate phosphatase activity"/>
    <property type="evidence" value="ECO:0007669"/>
    <property type="project" value="UniProtKB-EC"/>
</dbReference>
<reference evidence="5 6" key="2">
    <citation type="journal article" date="2010" name="Stand. Genomic Sci.">
        <title>Complete genome sequence of Desulfohalobium retbaense type strain (HR(100)).</title>
        <authorList>
            <person name="Spring S."/>
            <person name="Nolan M."/>
            <person name="Lapidus A."/>
            <person name="Glavina Del Rio T."/>
            <person name="Copeland A."/>
            <person name="Tice H."/>
            <person name="Cheng J.F."/>
            <person name="Lucas S."/>
            <person name="Land M."/>
            <person name="Chen F."/>
            <person name="Bruce D."/>
            <person name="Goodwin L."/>
            <person name="Pitluck S."/>
            <person name="Ivanova N."/>
            <person name="Mavromatis K."/>
            <person name="Mikhailova N."/>
            <person name="Pati A."/>
            <person name="Chen A."/>
            <person name="Palaniappan K."/>
            <person name="Hauser L."/>
            <person name="Chang Y.J."/>
            <person name="Jeffries C.D."/>
            <person name="Munk C."/>
            <person name="Kiss H."/>
            <person name="Chain P."/>
            <person name="Han C."/>
            <person name="Brettin T."/>
            <person name="Detter J.C."/>
            <person name="Schuler E."/>
            <person name="Goker M."/>
            <person name="Rohde M."/>
            <person name="Bristow J."/>
            <person name="Eisen J.A."/>
            <person name="Markowitz V."/>
            <person name="Hugenholtz P."/>
            <person name="Kyrpides N.C."/>
            <person name="Klenk H.P."/>
        </authorList>
    </citation>
    <scope>NUCLEOTIDE SEQUENCE [LARGE SCALE GENOMIC DNA]</scope>
    <source>
        <strain evidence="6">ATCC 49802 / DSM 20745 / S 6022</strain>
    </source>
</reference>
<evidence type="ECO:0000256" key="3">
    <source>
        <dbReference type="ARBA" id="ARBA00006171"/>
    </source>
</evidence>
<dbReference type="Proteomes" id="UP000002027">
    <property type="component" value="Chromosome 1"/>
</dbReference>
<dbReference type="STRING" id="479434.Sthe_0626"/>
<evidence type="ECO:0000256" key="4">
    <source>
        <dbReference type="ARBA" id="ARBA00013078"/>
    </source>
</evidence>
<dbReference type="AlphaFoldDB" id="D1C1E6"/>
<dbReference type="Gene3D" id="1.10.150.240">
    <property type="entry name" value="Putative phosphatase, domain 2"/>
    <property type="match status" value="1"/>
</dbReference>
<dbReference type="PANTHER" id="PTHR43434">
    <property type="entry name" value="PHOSPHOGLYCOLATE PHOSPHATASE"/>
    <property type="match status" value="1"/>
</dbReference>
<dbReference type="HOGENOM" id="CLU_045011_18_0_0"/>
<dbReference type="InParanoid" id="D1C1E6"/>
<sequence length="239" mass="25387">MTRRLVLFDVDGTLIERGDPAHVEAIDRGIHAVFPAAAHVSILHLDMDGKLDRQLVRGVLAAAGIDPAVPPSTLAAIFETGAELYRAAWGGRSGDHDLLPGIRPLLDRVAADPRFALGVLTGGIRPIVEIKFRRLGLADFFPIGAFGDDDVEERPDLLPLAIQRAEAHYGAPFPPNRVVIVGDTPHDVRCAHVGGAAALAVATGRYAEDALREAGADVVLPDLTDTDRVVDALLTLTGE</sequence>
<comment type="catalytic activity">
    <reaction evidence="1">
        <text>2-phosphoglycolate + H2O = glycolate + phosphate</text>
        <dbReference type="Rhea" id="RHEA:14369"/>
        <dbReference type="ChEBI" id="CHEBI:15377"/>
        <dbReference type="ChEBI" id="CHEBI:29805"/>
        <dbReference type="ChEBI" id="CHEBI:43474"/>
        <dbReference type="ChEBI" id="CHEBI:58033"/>
        <dbReference type="EC" id="3.1.3.18"/>
    </reaction>
</comment>
<dbReference type="Pfam" id="PF00702">
    <property type="entry name" value="Hydrolase"/>
    <property type="match status" value="1"/>
</dbReference>
<protein>
    <recommendedName>
        <fullName evidence="4">phosphoglycolate phosphatase</fullName>
        <ecNumber evidence="4">3.1.3.18</ecNumber>
    </recommendedName>
</protein>
<evidence type="ECO:0000313" key="5">
    <source>
        <dbReference type="EMBL" id="ACZ38063.1"/>
    </source>
</evidence>
<dbReference type="RefSeq" id="WP_012871110.1">
    <property type="nucleotide sequence ID" value="NC_013523.1"/>
</dbReference>
<dbReference type="OrthoDB" id="9781769at2"/>
<reference evidence="6" key="1">
    <citation type="submission" date="2009-11" db="EMBL/GenBank/DDBJ databases">
        <title>The complete chromosome 1 of Sphaerobacter thermophilus DSM 20745.</title>
        <authorList>
            <person name="Lucas S."/>
            <person name="Copeland A."/>
            <person name="Lapidus A."/>
            <person name="Glavina del Rio T."/>
            <person name="Dalin E."/>
            <person name="Tice H."/>
            <person name="Bruce D."/>
            <person name="Goodwin L."/>
            <person name="Pitluck S."/>
            <person name="Kyrpides N."/>
            <person name="Mavromatis K."/>
            <person name="Ivanova N."/>
            <person name="Mikhailova N."/>
            <person name="LaButti K.M."/>
            <person name="Clum A."/>
            <person name="Sun H.I."/>
            <person name="Brettin T."/>
            <person name="Detter J.C."/>
            <person name="Han C."/>
            <person name="Larimer F."/>
            <person name="Land M."/>
            <person name="Hauser L."/>
            <person name="Markowitz V."/>
            <person name="Cheng J.F."/>
            <person name="Hugenholtz P."/>
            <person name="Woyke T."/>
            <person name="Wu D."/>
            <person name="Steenblock K."/>
            <person name="Schneider S."/>
            <person name="Pukall R."/>
            <person name="Goeker M."/>
            <person name="Klenk H.P."/>
            <person name="Eisen J.A."/>
        </authorList>
    </citation>
    <scope>NUCLEOTIDE SEQUENCE [LARGE SCALE GENOMIC DNA]</scope>
    <source>
        <strain evidence="6">ATCC 49802 / DSM 20745 / S 6022</strain>
    </source>
</reference>
<dbReference type="InterPro" id="IPR023214">
    <property type="entry name" value="HAD_sf"/>
</dbReference>
<dbReference type="Gene3D" id="3.40.50.1000">
    <property type="entry name" value="HAD superfamily/HAD-like"/>
    <property type="match status" value="1"/>
</dbReference>
<dbReference type="SUPFAM" id="SSF56784">
    <property type="entry name" value="HAD-like"/>
    <property type="match status" value="1"/>
</dbReference>
<evidence type="ECO:0000256" key="1">
    <source>
        <dbReference type="ARBA" id="ARBA00000830"/>
    </source>
</evidence>
<dbReference type="InterPro" id="IPR036412">
    <property type="entry name" value="HAD-like_sf"/>
</dbReference>
<dbReference type="eggNOG" id="COG0546">
    <property type="taxonomic scope" value="Bacteria"/>
</dbReference>
<proteinExistence type="inferred from homology"/>
<comment type="pathway">
    <text evidence="2">Organic acid metabolism; glycolate biosynthesis; glycolate from 2-phosphoglycolate: step 1/1.</text>
</comment>
<organism evidence="5 6">
    <name type="scientific">Sphaerobacter thermophilus (strain ATCC 49802 / DSM 20745 / KCCM 41009 / NCIMB 13125 / S 6022)</name>
    <dbReference type="NCBI Taxonomy" id="479434"/>
    <lineage>
        <taxon>Bacteria</taxon>
        <taxon>Pseudomonadati</taxon>
        <taxon>Thermomicrobiota</taxon>
        <taxon>Thermomicrobia</taxon>
        <taxon>Sphaerobacterales</taxon>
        <taxon>Sphaerobacterineae</taxon>
        <taxon>Sphaerobacteraceae</taxon>
        <taxon>Sphaerobacter</taxon>
    </lineage>
</organism>
<accession>D1C1E6</accession>
<dbReference type="KEGG" id="sti:Sthe_0626"/>
<dbReference type="InterPro" id="IPR050155">
    <property type="entry name" value="HAD-like_hydrolase_sf"/>
</dbReference>
<dbReference type="InterPro" id="IPR023198">
    <property type="entry name" value="PGP-like_dom2"/>
</dbReference>